<comment type="similarity">
    <text evidence="3">Belongs to the trans-sulfuration enzymes family.</text>
</comment>
<evidence type="ECO:0000313" key="5">
    <source>
        <dbReference type="Proteomes" id="UP001485043"/>
    </source>
</evidence>
<gene>
    <name evidence="4" type="ORF">WJX84_001774</name>
</gene>
<dbReference type="Proteomes" id="UP001485043">
    <property type="component" value="Unassembled WGS sequence"/>
</dbReference>
<name>A0AAW1TGZ3_9CHLO</name>
<dbReference type="InterPro" id="IPR000277">
    <property type="entry name" value="Cys/Met-Metab_PyrdxlP-dep_enz"/>
</dbReference>
<organism evidence="4 5">
    <name type="scientific">Apatococcus fuscideae</name>
    <dbReference type="NCBI Taxonomy" id="2026836"/>
    <lineage>
        <taxon>Eukaryota</taxon>
        <taxon>Viridiplantae</taxon>
        <taxon>Chlorophyta</taxon>
        <taxon>core chlorophytes</taxon>
        <taxon>Trebouxiophyceae</taxon>
        <taxon>Chlorellales</taxon>
        <taxon>Chlorellaceae</taxon>
        <taxon>Apatococcus</taxon>
    </lineage>
</organism>
<comment type="cofactor">
    <cofactor evidence="1 3">
        <name>pyridoxal 5'-phosphate</name>
        <dbReference type="ChEBI" id="CHEBI:597326"/>
    </cofactor>
</comment>
<evidence type="ECO:0000256" key="1">
    <source>
        <dbReference type="ARBA" id="ARBA00001933"/>
    </source>
</evidence>
<dbReference type="InterPro" id="IPR044639">
    <property type="entry name" value="CGS1/2"/>
</dbReference>
<dbReference type="InterPro" id="IPR015422">
    <property type="entry name" value="PyrdxlP-dep_Trfase_small"/>
</dbReference>
<dbReference type="GO" id="GO:0009507">
    <property type="term" value="C:chloroplast"/>
    <property type="evidence" value="ECO:0007669"/>
    <property type="project" value="TreeGrafter"/>
</dbReference>
<dbReference type="GO" id="GO:0030170">
    <property type="term" value="F:pyridoxal phosphate binding"/>
    <property type="evidence" value="ECO:0007669"/>
    <property type="project" value="InterPro"/>
</dbReference>
<sequence>MEVSRRLEAHPKIARVHYPGLQSHPDHAVAVEQMDAFGGVVSFEVAGDLWDTARFIDSVRLPYIAPSLGGCESLIEQPTVISYWDQGPDKRAEYGIKDNLVRFSCGVESQEDIWRDLEQALAAV</sequence>
<dbReference type="GO" id="GO:0003962">
    <property type="term" value="F:cystathionine gamma-synthase activity"/>
    <property type="evidence" value="ECO:0007669"/>
    <property type="project" value="InterPro"/>
</dbReference>
<dbReference type="PANTHER" id="PTHR43379">
    <property type="entry name" value="CYSTATHIONINE GAMMA-SYNTHASE"/>
    <property type="match status" value="1"/>
</dbReference>
<comment type="caution">
    <text evidence="4">The sequence shown here is derived from an EMBL/GenBank/DDBJ whole genome shotgun (WGS) entry which is preliminary data.</text>
</comment>
<dbReference type="Gene3D" id="3.90.1150.10">
    <property type="entry name" value="Aspartate Aminotransferase, domain 1"/>
    <property type="match status" value="1"/>
</dbReference>
<dbReference type="InterPro" id="IPR015424">
    <property type="entry name" value="PyrdxlP-dep_Trfase"/>
</dbReference>
<reference evidence="4 5" key="1">
    <citation type="journal article" date="2024" name="Nat. Commun.">
        <title>Phylogenomics reveals the evolutionary origins of lichenization in chlorophyte algae.</title>
        <authorList>
            <person name="Puginier C."/>
            <person name="Libourel C."/>
            <person name="Otte J."/>
            <person name="Skaloud P."/>
            <person name="Haon M."/>
            <person name="Grisel S."/>
            <person name="Petersen M."/>
            <person name="Berrin J.G."/>
            <person name="Delaux P.M."/>
            <person name="Dal Grande F."/>
            <person name="Keller J."/>
        </authorList>
    </citation>
    <scope>NUCLEOTIDE SEQUENCE [LARGE SCALE GENOMIC DNA]</scope>
    <source>
        <strain evidence="4 5">SAG 2523</strain>
    </source>
</reference>
<protein>
    <recommendedName>
        <fullName evidence="6">Cystathionine gamma-synthase</fullName>
    </recommendedName>
</protein>
<dbReference type="GO" id="GO:0009086">
    <property type="term" value="P:methionine biosynthetic process"/>
    <property type="evidence" value="ECO:0007669"/>
    <property type="project" value="InterPro"/>
</dbReference>
<evidence type="ECO:0008006" key="6">
    <source>
        <dbReference type="Google" id="ProtNLM"/>
    </source>
</evidence>
<dbReference type="EMBL" id="JALJOV010000062">
    <property type="protein sequence ID" value="KAK9867815.1"/>
    <property type="molecule type" value="Genomic_DNA"/>
</dbReference>
<dbReference type="GO" id="GO:0019346">
    <property type="term" value="P:transsulfuration"/>
    <property type="evidence" value="ECO:0007669"/>
    <property type="project" value="InterPro"/>
</dbReference>
<accession>A0AAW1TGZ3</accession>
<evidence type="ECO:0000256" key="2">
    <source>
        <dbReference type="ARBA" id="ARBA00022898"/>
    </source>
</evidence>
<dbReference type="Pfam" id="PF01053">
    <property type="entry name" value="Cys_Met_Meta_PP"/>
    <property type="match status" value="1"/>
</dbReference>
<dbReference type="SUPFAM" id="SSF53383">
    <property type="entry name" value="PLP-dependent transferases"/>
    <property type="match status" value="1"/>
</dbReference>
<proteinExistence type="inferred from homology"/>
<keyword evidence="5" id="KW-1185">Reference proteome</keyword>
<keyword evidence="2 3" id="KW-0663">Pyridoxal phosphate</keyword>
<dbReference type="PANTHER" id="PTHR43379:SF1">
    <property type="entry name" value="CYSTATHIONINE GAMMA-SYNTHASE 1, CHLOROPLASTIC-RELATED"/>
    <property type="match status" value="1"/>
</dbReference>
<dbReference type="AlphaFoldDB" id="A0AAW1TGZ3"/>
<evidence type="ECO:0000256" key="3">
    <source>
        <dbReference type="RuleBase" id="RU362118"/>
    </source>
</evidence>
<evidence type="ECO:0000313" key="4">
    <source>
        <dbReference type="EMBL" id="KAK9867815.1"/>
    </source>
</evidence>